<comment type="caution">
    <text evidence="7">The sequence shown here is derived from an EMBL/GenBank/DDBJ whole genome shotgun (WGS) entry which is preliminary data.</text>
</comment>
<dbReference type="RefSeq" id="WP_081921832.1">
    <property type="nucleotide sequence ID" value="NZ_JACOOO010000037.1"/>
</dbReference>
<dbReference type="InterPro" id="IPR013325">
    <property type="entry name" value="RNA_pol_sigma_r2"/>
</dbReference>
<gene>
    <name evidence="7" type="ORF">H8S20_15805</name>
</gene>
<evidence type="ECO:0000259" key="6">
    <source>
        <dbReference type="Pfam" id="PF04542"/>
    </source>
</evidence>
<evidence type="ECO:0000313" key="8">
    <source>
        <dbReference type="Proteomes" id="UP000596929"/>
    </source>
</evidence>
<comment type="similarity">
    <text evidence="1">Belongs to the sigma-70 factor family. ECF subfamily.</text>
</comment>
<keyword evidence="8" id="KW-1185">Reference proteome</keyword>
<reference evidence="7 8" key="1">
    <citation type="submission" date="2020-08" db="EMBL/GenBank/DDBJ databases">
        <title>Genome public.</title>
        <authorList>
            <person name="Liu C."/>
            <person name="Sun Q."/>
        </authorList>
    </citation>
    <scope>NUCLEOTIDE SEQUENCE [LARGE SCALE GENOMIC DNA]</scope>
    <source>
        <strain evidence="7 8">NSJ-6</strain>
    </source>
</reference>
<dbReference type="SUPFAM" id="SSF88659">
    <property type="entry name" value="Sigma3 and sigma4 domains of RNA polymerase sigma factors"/>
    <property type="match status" value="1"/>
</dbReference>
<dbReference type="Gene3D" id="1.10.1740.10">
    <property type="match status" value="1"/>
</dbReference>
<organism evidence="7 8">
    <name type="scientific">Clostridium hominis</name>
    <dbReference type="NCBI Taxonomy" id="2763036"/>
    <lineage>
        <taxon>Bacteria</taxon>
        <taxon>Bacillati</taxon>
        <taxon>Bacillota</taxon>
        <taxon>Clostridia</taxon>
        <taxon>Eubacteriales</taxon>
        <taxon>Clostridiaceae</taxon>
        <taxon>Clostridium</taxon>
    </lineage>
</organism>
<protein>
    <submittedName>
        <fullName evidence="7">Sigma-70 family RNA polymerase sigma factor</fullName>
    </submittedName>
</protein>
<dbReference type="InterPro" id="IPR007627">
    <property type="entry name" value="RNA_pol_sigma70_r2"/>
</dbReference>
<dbReference type="Proteomes" id="UP000596929">
    <property type="component" value="Unassembled WGS sequence"/>
</dbReference>
<dbReference type="PANTHER" id="PTHR43133">
    <property type="entry name" value="RNA POLYMERASE ECF-TYPE SIGMA FACTO"/>
    <property type="match status" value="1"/>
</dbReference>
<dbReference type="PANTHER" id="PTHR43133:SF8">
    <property type="entry name" value="RNA POLYMERASE SIGMA FACTOR HI_1459-RELATED"/>
    <property type="match status" value="1"/>
</dbReference>
<dbReference type="NCBIfam" id="TIGR02937">
    <property type="entry name" value="sigma70-ECF"/>
    <property type="match status" value="1"/>
</dbReference>
<accession>A0ABR7DGQ5</accession>
<dbReference type="Pfam" id="PF04542">
    <property type="entry name" value="Sigma70_r2"/>
    <property type="match status" value="1"/>
</dbReference>
<sequence length="206" mass="24699">MSELEKGCVYIDERQRGKELMTVKRLIQRLIDREKEALETFIDDYSTLILKVITYVLNEPYEKEYIEECYDDVIMIILDKCSSFEYKASFKTWVATIAKNKALDYKRKLKKHYSYDDISDGYGNEESSEEKFFNNNKINVINEALSKLNDEEKRLFVKKYILNNSTVELCNEYKVSENVMYKRISRLKKRVRELINNEYVKESLYE</sequence>
<evidence type="ECO:0000256" key="4">
    <source>
        <dbReference type="ARBA" id="ARBA00023125"/>
    </source>
</evidence>
<dbReference type="InterPro" id="IPR014284">
    <property type="entry name" value="RNA_pol_sigma-70_dom"/>
</dbReference>
<name>A0ABR7DGQ5_9CLOT</name>
<evidence type="ECO:0000256" key="5">
    <source>
        <dbReference type="ARBA" id="ARBA00023163"/>
    </source>
</evidence>
<evidence type="ECO:0000256" key="1">
    <source>
        <dbReference type="ARBA" id="ARBA00010641"/>
    </source>
</evidence>
<dbReference type="InterPro" id="IPR013324">
    <property type="entry name" value="RNA_pol_sigma_r3/r4-like"/>
</dbReference>
<dbReference type="InterPro" id="IPR039425">
    <property type="entry name" value="RNA_pol_sigma-70-like"/>
</dbReference>
<feature type="domain" description="RNA polymerase sigma-70 region 2" evidence="6">
    <location>
        <begin position="42"/>
        <end position="110"/>
    </location>
</feature>
<dbReference type="SUPFAM" id="SSF88946">
    <property type="entry name" value="Sigma2 domain of RNA polymerase sigma factors"/>
    <property type="match status" value="1"/>
</dbReference>
<keyword evidence="4" id="KW-0238">DNA-binding</keyword>
<keyword evidence="2" id="KW-0805">Transcription regulation</keyword>
<evidence type="ECO:0000256" key="3">
    <source>
        <dbReference type="ARBA" id="ARBA00023082"/>
    </source>
</evidence>
<keyword evidence="3" id="KW-0731">Sigma factor</keyword>
<proteinExistence type="inferred from homology"/>
<evidence type="ECO:0000256" key="2">
    <source>
        <dbReference type="ARBA" id="ARBA00023015"/>
    </source>
</evidence>
<keyword evidence="5" id="KW-0804">Transcription</keyword>
<dbReference type="EMBL" id="JACOOO010000037">
    <property type="protein sequence ID" value="MBC5630327.1"/>
    <property type="molecule type" value="Genomic_DNA"/>
</dbReference>
<evidence type="ECO:0000313" key="7">
    <source>
        <dbReference type="EMBL" id="MBC5630327.1"/>
    </source>
</evidence>